<dbReference type="EMBL" id="VRLW01000008">
    <property type="protein sequence ID" value="KAA1256972.1"/>
    <property type="molecule type" value="Genomic_DNA"/>
</dbReference>
<evidence type="ECO:0000313" key="1">
    <source>
        <dbReference type="EMBL" id="KAA1256972.1"/>
    </source>
</evidence>
<comment type="caution">
    <text evidence="1">The sequence shown here is derived from an EMBL/GenBank/DDBJ whole genome shotgun (WGS) entry which is preliminary data.</text>
</comment>
<protein>
    <submittedName>
        <fullName evidence="1">Uncharacterized protein</fullName>
    </submittedName>
</protein>
<accession>A0A5B1C9M4</accession>
<name>A0A5B1C9M4_9BACT</name>
<evidence type="ECO:0000313" key="2">
    <source>
        <dbReference type="Proteomes" id="UP000322699"/>
    </source>
</evidence>
<keyword evidence="2" id="KW-1185">Reference proteome</keyword>
<dbReference type="AlphaFoldDB" id="A0A5B1C9M4"/>
<sequence>MKTNTHKLCDTFGIPNSTLEHLPPFLAFSPNWEPNASFYVGVSMLNSDTMITPIVKRWLAASRRCFPLAGFMLATSRRYFPLAWRMPVGCRQLSLTS</sequence>
<dbReference type="Proteomes" id="UP000322699">
    <property type="component" value="Unassembled WGS sequence"/>
</dbReference>
<proteinExistence type="predicted"/>
<organism evidence="1 2">
    <name type="scientific">Rubripirellula obstinata</name>
    <dbReference type="NCBI Taxonomy" id="406547"/>
    <lineage>
        <taxon>Bacteria</taxon>
        <taxon>Pseudomonadati</taxon>
        <taxon>Planctomycetota</taxon>
        <taxon>Planctomycetia</taxon>
        <taxon>Pirellulales</taxon>
        <taxon>Pirellulaceae</taxon>
        <taxon>Rubripirellula</taxon>
    </lineage>
</organism>
<gene>
    <name evidence="1" type="ORF">LF1_57180</name>
</gene>
<reference evidence="1 2" key="1">
    <citation type="submission" date="2019-08" db="EMBL/GenBank/DDBJ databases">
        <title>Deep-cultivation of Planctomycetes and their phenomic and genomic characterization uncovers novel biology.</title>
        <authorList>
            <person name="Wiegand S."/>
            <person name="Jogler M."/>
            <person name="Boedeker C."/>
            <person name="Pinto D."/>
            <person name="Vollmers J."/>
            <person name="Rivas-Marin E."/>
            <person name="Kohn T."/>
            <person name="Peeters S.H."/>
            <person name="Heuer A."/>
            <person name="Rast P."/>
            <person name="Oberbeckmann S."/>
            <person name="Bunk B."/>
            <person name="Jeske O."/>
            <person name="Meyerdierks A."/>
            <person name="Storesund J.E."/>
            <person name="Kallscheuer N."/>
            <person name="Luecker S."/>
            <person name="Lage O.M."/>
            <person name="Pohl T."/>
            <person name="Merkel B.J."/>
            <person name="Hornburger P."/>
            <person name="Mueller R.-W."/>
            <person name="Bruemmer F."/>
            <person name="Labrenz M."/>
            <person name="Spormann A.M."/>
            <person name="Op Den Camp H."/>
            <person name="Overmann J."/>
            <person name="Amann R."/>
            <person name="Jetten M.S.M."/>
            <person name="Mascher T."/>
            <person name="Medema M.H."/>
            <person name="Devos D.P."/>
            <person name="Kaster A.-K."/>
            <person name="Ovreas L."/>
            <person name="Rohde M."/>
            <person name="Galperin M.Y."/>
            <person name="Jogler C."/>
        </authorList>
    </citation>
    <scope>NUCLEOTIDE SEQUENCE [LARGE SCALE GENOMIC DNA]</scope>
    <source>
        <strain evidence="1 2">LF1</strain>
    </source>
</reference>